<dbReference type="RefSeq" id="WP_177190582.1">
    <property type="nucleotide sequence ID" value="NZ_FOTV01000001.1"/>
</dbReference>
<evidence type="ECO:0000313" key="5">
    <source>
        <dbReference type="Proteomes" id="UP000199211"/>
    </source>
</evidence>
<keyword evidence="4" id="KW-0808">Transferase</keyword>
<comment type="caution">
    <text evidence="4">The sequence shown here is derived from an EMBL/GenBank/DDBJ whole genome shotgun (WGS) entry which is preliminary data.</text>
</comment>
<keyword evidence="2" id="KW-0472">Membrane</keyword>
<evidence type="ECO:0000256" key="1">
    <source>
        <dbReference type="ARBA" id="ARBA00006464"/>
    </source>
</evidence>
<dbReference type="Proteomes" id="UP000199211">
    <property type="component" value="Unassembled WGS sequence"/>
</dbReference>
<evidence type="ECO:0000313" key="4">
    <source>
        <dbReference type="EMBL" id="SFL41166.1"/>
    </source>
</evidence>
<keyword evidence="2" id="KW-1133">Transmembrane helix</keyword>
<evidence type="ECO:0000259" key="3">
    <source>
        <dbReference type="Pfam" id="PF02397"/>
    </source>
</evidence>
<dbReference type="InterPro" id="IPR003362">
    <property type="entry name" value="Bact_transf"/>
</dbReference>
<reference evidence="4 5" key="1">
    <citation type="submission" date="2016-10" db="EMBL/GenBank/DDBJ databases">
        <authorList>
            <person name="Varghese N."/>
            <person name="Submissions S."/>
        </authorList>
    </citation>
    <scope>NUCLEOTIDE SEQUENCE [LARGE SCALE GENOMIC DNA]</scope>
    <source>
        <strain evidence="4 5">DSM 26291</strain>
    </source>
</reference>
<keyword evidence="5" id="KW-1185">Reference proteome</keyword>
<dbReference type="PANTHER" id="PTHR30576">
    <property type="entry name" value="COLANIC BIOSYNTHESIS UDP-GLUCOSE LIPID CARRIER TRANSFERASE"/>
    <property type="match status" value="1"/>
</dbReference>
<name>A0ABY1FIE6_9GAMM</name>
<dbReference type="GO" id="GO:0016740">
    <property type="term" value="F:transferase activity"/>
    <property type="evidence" value="ECO:0007669"/>
    <property type="project" value="UniProtKB-KW"/>
</dbReference>
<dbReference type="EMBL" id="FOTV01000001">
    <property type="protein sequence ID" value="SFL41166.1"/>
    <property type="molecule type" value="Genomic_DNA"/>
</dbReference>
<proteinExistence type="inferred from homology"/>
<evidence type="ECO:0000256" key="2">
    <source>
        <dbReference type="SAM" id="Phobius"/>
    </source>
</evidence>
<comment type="similarity">
    <text evidence="1">Belongs to the bacterial sugar transferase family.</text>
</comment>
<keyword evidence="2" id="KW-0812">Transmembrane</keyword>
<protein>
    <submittedName>
        <fullName evidence="4">Sugar transferase involved in LPS biosynthesis (Colanic, teichoic acid)</fullName>
    </submittedName>
</protein>
<feature type="transmembrane region" description="Helical" evidence="2">
    <location>
        <begin position="24"/>
        <end position="48"/>
    </location>
</feature>
<organism evidence="4 5">
    <name type="scientific">Marinobacter salarius</name>
    <dbReference type="NCBI Taxonomy" id="1420917"/>
    <lineage>
        <taxon>Bacteria</taxon>
        <taxon>Pseudomonadati</taxon>
        <taxon>Pseudomonadota</taxon>
        <taxon>Gammaproteobacteria</taxon>
        <taxon>Pseudomonadales</taxon>
        <taxon>Marinobacteraceae</taxon>
        <taxon>Marinobacter</taxon>
    </lineage>
</organism>
<accession>A0ABY1FIE6</accession>
<gene>
    <name evidence="4" type="ORF">SAMN04487868_101371</name>
</gene>
<dbReference type="Pfam" id="PF02397">
    <property type="entry name" value="Bac_transf"/>
    <property type="match status" value="1"/>
</dbReference>
<feature type="domain" description="Bacterial sugar transferase" evidence="3">
    <location>
        <begin position="22"/>
        <end position="210"/>
    </location>
</feature>
<sequence length="211" mass="24092">MTICEGGSAESWALKPIQALMKRVFDLVFALLGLTLVWWLIVIAWLAATIDTRSNGFFIQKRVGRNGSTFRVVKIKTMRPVASFDTTVTSRVDPRITPLGAFFRRTKIDELPQLWNVFVGDMSFVGPRPDVPGFADQLQGEERAMLSIRPGITGPATLKYRDEEEILAAQANPEAYNRDVIWPDKVRINLDYIRDWSLRLDVQYIFQTVFH</sequence>
<dbReference type="PANTHER" id="PTHR30576:SF0">
    <property type="entry name" value="UNDECAPRENYL-PHOSPHATE N-ACETYLGALACTOSAMINYL 1-PHOSPHATE TRANSFERASE-RELATED"/>
    <property type="match status" value="1"/>
</dbReference>